<comment type="caution">
    <text evidence="2">The sequence shown here is derived from an EMBL/GenBank/DDBJ whole genome shotgun (WGS) entry which is preliminary data.</text>
</comment>
<keyword evidence="3" id="KW-1185">Reference proteome</keyword>
<protein>
    <submittedName>
        <fullName evidence="2">Uncharacterized protein</fullName>
    </submittedName>
</protein>
<accession>A0A1R3GTN3</accession>
<dbReference type="EMBL" id="AWUE01021632">
    <property type="protein sequence ID" value="OMO61474.1"/>
    <property type="molecule type" value="Genomic_DNA"/>
</dbReference>
<feature type="compositionally biased region" description="Polar residues" evidence="1">
    <location>
        <begin position="17"/>
        <end position="26"/>
    </location>
</feature>
<evidence type="ECO:0000256" key="1">
    <source>
        <dbReference type="SAM" id="MobiDB-lite"/>
    </source>
</evidence>
<evidence type="ECO:0000313" key="3">
    <source>
        <dbReference type="Proteomes" id="UP000187203"/>
    </source>
</evidence>
<dbReference type="AlphaFoldDB" id="A0A1R3GTN3"/>
<sequence>MKPTNSRFAPLDVSNRDPASTLSDSAVETLKETSPEPKLEAYDLLHRRFQPRSGLNFLPRTTIQALKYSSLSPSSPLTRFFFFQPQE</sequence>
<gene>
    <name evidence="2" type="ORF">COLO4_33421</name>
</gene>
<feature type="region of interest" description="Disordered" evidence="1">
    <location>
        <begin position="1"/>
        <end position="34"/>
    </location>
</feature>
<name>A0A1R3GTN3_9ROSI</name>
<dbReference type="Proteomes" id="UP000187203">
    <property type="component" value="Unassembled WGS sequence"/>
</dbReference>
<evidence type="ECO:0000313" key="2">
    <source>
        <dbReference type="EMBL" id="OMO61474.1"/>
    </source>
</evidence>
<reference evidence="3" key="1">
    <citation type="submission" date="2013-09" db="EMBL/GenBank/DDBJ databases">
        <title>Corchorus olitorius genome sequencing.</title>
        <authorList>
            <person name="Alam M."/>
            <person name="Haque M.S."/>
            <person name="Islam M.S."/>
            <person name="Emdad E.M."/>
            <person name="Islam M.M."/>
            <person name="Ahmed B."/>
            <person name="Halim A."/>
            <person name="Hossen Q.M.M."/>
            <person name="Hossain M.Z."/>
            <person name="Ahmed R."/>
            <person name="Khan M.M."/>
            <person name="Islam R."/>
            <person name="Rashid M.M."/>
            <person name="Khan S.A."/>
            <person name="Rahman M.S."/>
            <person name="Alam M."/>
            <person name="Yahiya A.S."/>
            <person name="Khan M.S."/>
            <person name="Azam M.S."/>
            <person name="Haque T."/>
            <person name="Lashkar M.Z.H."/>
            <person name="Akhand A.I."/>
            <person name="Morshed G."/>
            <person name="Roy S."/>
            <person name="Uddin K.S."/>
            <person name="Rabeya T."/>
            <person name="Hossain A.S."/>
            <person name="Chowdhury A."/>
            <person name="Snigdha A.R."/>
            <person name="Mortoza M.S."/>
            <person name="Matin S.A."/>
            <person name="Hoque S.M.E."/>
            <person name="Islam M.K."/>
            <person name="Roy D.K."/>
            <person name="Haider R."/>
            <person name="Moosa M.M."/>
            <person name="Elias S.M."/>
            <person name="Hasan A.M."/>
            <person name="Jahan S."/>
            <person name="Shafiuddin M."/>
            <person name="Mahmood N."/>
            <person name="Shommy N.S."/>
        </authorList>
    </citation>
    <scope>NUCLEOTIDE SEQUENCE [LARGE SCALE GENOMIC DNA]</scope>
    <source>
        <strain evidence="3">cv. O-4</strain>
    </source>
</reference>
<organism evidence="2 3">
    <name type="scientific">Corchorus olitorius</name>
    <dbReference type="NCBI Taxonomy" id="93759"/>
    <lineage>
        <taxon>Eukaryota</taxon>
        <taxon>Viridiplantae</taxon>
        <taxon>Streptophyta</taxon>
        <taxon>Embryophyta</taxon>
        <taxon>Tracheophyta</taxon>
        <taxon>Spermatophyta</taxon>
        <taxon>Magnoliopsida</taxon>
        <taxon>eudicotyledons</taxon>
        <taxon>Gunneridae</taxon>
        <taxon>Pentapetalae</taxon>
        <taxon>rosids</taxon>
        <taxon>malvids</taxon>
        <taxon>Malvales</taxon>
        <taxon>Malvaceae</taxon>
        <taxon>Grewioideae</taxon>
        <taxon>Apeibeae</taxon>
        <taxon>Corchorus</taxon>
    </lineage>
</organism>
<proteinExistence type="predicted"/>